<dbReference type="InterPro" id="IPR000885">
    <property type="entry name" value="Fib_collagen_C"/>
</dbReference>
<organism evidence="7 8">
    <name type="scientific">Oryzias latipes</name>
    <name type="common">Japanese rice fish</name>
    <name type="synonym">Japanese killifish</name>
    <dbReference type="NCBI Taxonomy" id="8090"/>
    <lineage>
        <taxon>Eukaryota</taxon>
        <taxon>Metazoa</taxon>
        <taxon>Chordata</taxon>
        <taxon>Craniata</taxon>
        <taxon>Vertebrata</taxon>
        <taxon>Euteleostomi</taxon>
        <taxon>Actinopterygii</taxon>
        <taxon>Neopterygii</taxon>
        <taxon>Teleostei</taxon>
        <taxon>Neoteleostei</taxon>
        <taxon>Acanthomorphata</taxon>
        <taxon>Ovalentaria</taxon>
        <taxon>Atherinomorphae</taxon>
        <taxon>Beloniformes</taxon>
        <taxon>Adrianichthyidae</taxon>
        <taxon>Oryziinae</taxon>
        <taxon>Oryzias</taxon>
    </lineage>
</organism>
<evidence type="ECO:0000256" key="3">
    <source>
        <dbReference type="ARBA" id="ARBA00022530"/>
    </source>
</evidence>
<comment type="subcellular location">
    <subcellularLocation>
        <location evidence="1">Secreted</location>
        <location evidence="1">Extracellular space</location>
        <location evidence="1">Extracellular matrix</location>
    </subcellularLocation>
</comment>
<name>A0A3P9H281_ORYLA</name>
<reference evidence="7" key="3">
    <citation type="submission" date="2025-08" db="UniProtKB">
        <authorList>
            <consortium name="Ensembl"/>
        </authorList>
    </citation>
    <scope>IDENTIFICATION</scope>
    <source>
        <strain evidence="7">HSOK</strain>
    </source>
</reference>
<sequence length="538" mass="57584">MGVGVEPLISDRLTGLKTGICCQGNSTVMHVTQGLRGEIGEKGETGPPGAAGPPGGRGPPGDDGPKGNPVWFAWDPWPCCEFFSGVYFRDRLHWLVGWSVNNGWDTFDPPAGFMAGYREDANLSHAPQSSLDSEQVIVHHGPRINEETVDSIFPQGEQGLPGASGQDVFFPRDPPGLPGMKGDSGSKGEKGHPGLIGLIGPPGEPGEKGDRGLPGPAGAAGGKGEAGLGGSSGPLGPPGPPGIPGAQGQKGSKGSTVKPLNMTSSVLQGPPGDMIQPLPIHQPGKKNRRQAEAQADEAMADYAGMEGMEDVFGSLNNLKQDIERMKFPLGTQDNPARTCNDLHLSQPDFPDGEYWIDPNQGCIGDSIKVYCNFTAGGETCIYPDKKSAGVRISNWPKETPGAWFSEFKRGKILNYVDAADNAIDLVQMTFLKLLSSSARQNFTYICHQSVAWYNALTDSYDKALRFLGSNDEEMSYDNNPFIKPLMDGCSLRQGYSRTMLEINTPRIDQLPIIDVMLNDFGESNQRFGFEVGPVCFLG</sequence>
<dbReference type="Proteomes" id="UP000265200">
    <property type="component" value="Chromosome 17"/>
</dbReference>
<reference evidence="7 8" key="2">
    <citation type="submission" date="2017-04" db="EMBL/GenBank/DDBJ databases">
        <title>CpG methylation of centromeres and impact of large insertions on vertebrate speciation.</title>
        <authorList>
            <person name="Ichikawa K."/>
            <person name="Yoshimura J."/>
            <person name="Morishita S."/>
        </authorList>
    </citation>
    <scope>NUCLEOTIDE SEQUENCE</scope>
    <source>
        <strain evidence="7 8">HSOK</strain>
    </source>
</reference>
<dbReference type="InterPro" id="IPR050392">
    <property type="entry name" value="Collagen/C1q_domain"/>
</dbReference>
<dbReference type="AlphaFoldDB" id="A0A3P9H281"/>
<dbReference type="GO" id="GO:0005201">
    <property type="term" value="F:extracellular matrix structural constituent"/>
    <property type="evidence" value="ECO:0007669"/>
    <property type="project" value="InterPro"/>
</dbReference>
<feature type="region of interest" description="Disordered" evidence="5">
    <location>
        <begin position="38"/>
        <end position="68"/>
    </location>
</feature>
<feature type="domain" description="Fibrillar collagen NC1" evidence="6">
    <location>
        <begin position="309"/>
        <end position="537"/>
    </location>
</feature>
<evidence type="ECO:0000259" key="6">
    <source>
        <dbReference type="PROSITE" id="PS51461"/>
    </source>
</evidence>
<dbReference type="FunFam" id="2.60.120.1000:FF:000002">
    <property type="entry name" value="Collagen XI alpha 1 chain"/>
    <property type="match status" value="1"/>
</dbReference>
<feature type="compositionally biased region" description="Gly residues" evidence="5">
    <location>
        <begin position="218"/>
        <end position="233"/>
    </location>
</feature>
<dbReference type="InterPro" id="IPR008160">
    <property type="entry name" value="Collagen"/>
</dbReference>
<dbReference type="PANTHER" id="PTHR15427:SF33">
    <property type="entry name" value="COLLAGEN IV NC1 DOMAIN-CONTAINING PROTEIN"/>
    <property type="match status" value="1"/>
</dbReference>
<evidence type="ECO:0000256" key="2">
    <source>
        <dbReference type="ARBA" id="ARBA00022525"/>
    </source>
</evidence>
<reference evidence="7" key="4">
    <citation type="submission" date="2025-09" db="UniProtKB">
        <authorList>
            <consortium name="Ensembl"/>
        </authorList>
    </citation>
    <scope>IDENTIFICATION</scope>
    <source>
        <strain evidence="7">HSOK</strain>
    </source>
</reference>
<dbReference type="Pfam" id="PF01391">
    <property type="entry name" value="Collagen"/>
    <property type="match status" value="1"/>
</dbReference>
<evidence type="ECO:0000313" key="8">
    <source>
        <dbReference type="Proteomes" id="UP000265200"/>
    </source>
</evidence>
<dbReference type="PANTHER" id="PTHR15427">
    <property type="entry name" value="EMILIN ELASTIN MICROFIBRIL INTERFACE-LOCATED PROTEIN ELASTIN MICROFIBRIL INTERFACER"/>
    <property type="match status" value="1"/>
</dbReference>
<feature type="region of interest" description="Disordered" evidence="5">
    <location>
        <begin position="156"/>
        <end position="295"/>
    </location>
</feature>
<evidence type="ECO:0000256" key="4">
    <source>
        <dbReference type="ARBA" id="ARBA00023119"/>
    </source>
</evidence>
<accession>A0A3P9H281</accession>
<evidence type="ECO:0000256" key="1">
    <source>
        <dbReference type="ARBA" id="ARBA00004498"/>
    </source>
</evidence>
<keyword evidence="2" id="KW-0964">Secreted</keyword>
<dbReference type="Gene3D" id="2.60.120.1000">
    <property type="match status" value="1"/>
</dbReference>
<dbReference type="Ensembl" id="ENSORLT00015011918.1">
    <property type="protein sequence ID" value="ENSORLP00015001870.1"/>
    <property type="gene ID" value="ENSORLG00015002521.1"/>
</dbReference>
<protein>
    <recommendedName>
        <fullName evidence="6">Fibrillar collagen NC1 domain-containing protein</fullName>
    </recommendedName>
</protein>
<dbReference type="Pfam" id="PF01410">
    <property type="entry name" value="COLFI"/>
    <property type="match status" value="1"/>
</dbReference>
<evidence type="ECO:0000313" key="7">
    <source>
        <dbReference type="Ensembl" id="ENSORLP00015001870.1"/>
    </source>
</evidence>
<keyword evidence="3" id="KW-0272">Extracellular matrix</keyword>
<keyword evidence="4" id="KW-0176">Collagen</keyword>
<dbReference type="SMART" id="SM00038">
    <property type="entry name" value="COLFI"/>
    <property type="match status" value="1"/>
</dbReference>
<dbReference type="GO" id="GO:0005581">
    <property type="term" value="C:collagen trimer"/>
    <property type="evidence" value="ECO:0007669"/>
    <property type="project" value="UniProtKB-KW"/>
</dbReference>
<evidence type="ECO:0000256" key="5">
    <source>
        <dbReference type="SAM" id="MobiDB-lite"/>
    </source>
</evidence>
<proteinExistence type="predicted"/>
<feature type="compositionally biased region" description="Gly residues" evidence="5">
    <location>
        <begin position="52"/>
        <end position="61"/>
    </location>
</feature>
<reference key="1">
    <citation type="journal article" date="2007" name="Nature">
        <title>The medaka draft genome and insights into vertebrate genome evolution.</title>
        <authorList>
            <person name="Kasahara M."/>
            <person name="Naruse K."/>
            <person name="Sasaki S."/>
            <person name="Nakatani Y."/>
            <person name="Qu W."/>
            <person name="Ahsan B."/>
            <person name="Yamada T."/>
            <person name="Nagayasu Y."/>
            <person name="Doi K."/>
            <person name="Kasai Y."/>
            <person name="Jindo T."/>
            <person name="Kobayashi D."/>
            <person name="Shimada A."/>
            <person name="Toyoda A."/>
            <person name="Kuroki Y."/>
            <person name="Fujiyama A."/>
            <person name="Sasaki T."/>
            <person name="Shimizu A."/>
            <person name="Asakawa S."/>
            <person name="Shimizu N."/>
            <person name="Hashimoto S."/>
            <person name="Yang J."/>
            <person name="Lee Y."/>
            <person name="Matsushima K."/>
            <person name="Sugano S."/>
            <person name="Sakaizumi M."/>
            <person name="Narita T."/>
            <person name="Ohishi K."/>
            <person name="Haga S."/>
            <person name="Ohta F."/>
            <person name="Nomoto H."/>
            <person name="Nogata K."/>
            <person name="Morishita T."/>
            <person name="Endo T."/>
            <person name="Shin-I T."/>
            <person name="Takeda H."/>
            <person name="Morishita S."/>
            <person name="Kohara Y."/>
        </authorList>
    </citation>
    <scope>NUCLEOTIDE SEQUENCE [LARGE SCALE GENOMIC DNA]</scope>
    <source>
        <strain>Hd-rR</strain>
    </source>
</reference>
<dbReference type="PROSITE" id="PS51461">
    <property type="entry name" value="NC1_FIB"/>
    <property type="match status" value="1"/>
</dbReference>